<evidence type="ECO:0000313" key="1">
    <source>
        <dbReference type="EMBL" id="RKD75200.1"/>
    </source>
</evidence>
<comment type="caution">
    <text evidence="1">The sequence shown here is derived from an EMBL/GenBank/DDBJ whole genome shotgun (WGS) entry which is preliminary data.</text>
</comment>
<reference evidence="1 2" key="1">
    <citation type="submission" date="2018-09" db="EMBL/GenBank/DDBJ databases">
        <title>Genomic Encyclopedia of Archaeal and Bacterial Type Strains, Phase II (KMG-II): from individual species to whole genera.</title>
        <authorList>
            <person name="Goeker M."/>
        </authorList>
    </citation>
    <scope>NUCLEOTIDE SEQUENCE [LARGE SCALE GENOMIC DNA]</scope>
    <source>
        <strain evidence="1 2">DSM 17008</strain>
    </source>
</reference>
<dbReference type="EMBL" id="RAPK01000007">
    <property type="protein sequence ID" value="RKD75200.1"/>
    <property type="molecule type" value="Genomic_DNA"/>
</dbReference>
<dbReference type="AlphaFoldDB" id="A0A419V5G0"/>
<name>A0A419V5G0_9BACL</name>
<gene>
    <name evidence="1" type="ORF">ATL39_0898</name>
</gene>
<protein>
    <submittedName>
        <fullName evidence="1">Uncharacterized protein</fullName>
    </submittedName>
</protein>
<dbReference type="RefSeq" id="WP_120192098.1">
    <property type="nucleotide sequence ID" value="NZ_RAPK01000007.1"/>
</dbReference>
<accession>A0A419V5G0</accession>
<organism evidence="1 2">
    <name type="scientific">Sinobaca qinghaiensis</name>
    <dbReference type="NCBI Taxonomy" id="342944"/>
    <lineage>
        <taxon>Bacteria</taxon>
        <taxon>Bacillati</taxon>
        <taxon>Bacillota</taxon>
        <taxon>Bacilli</taxon>
        <taxon>Bacillales</taxon>
        <taxon>Sporolactobacillaceae</taxon>
        <taxon>Sinobaca</taxon>
    </lineage>
</organism>
<dbReference type="Proteomes" id="UP000285120">
    <property type="component" value="Unassembled WGS sequence"/>
</dbReference>
<keyword evidence="2" id="KW-1185">Reference proteome</keyword>
<sequence>MEFNQEVIDFFVKKCLDENINEWNELLDRGEIEGLSTVELNSFMEYIRDQGMAVETDGPTGEKERALMVKDNLQIRNMAKQDN</sequence>
<proteinExistence type="predicted"/>
<evidence type="ECO:0000313" key="2">
    <source>
        <dbReference type="Proteomes" id="UP000285120"/>
    </source>
</evidence>